<dbReference type="PROSITE" id="PS00360">
    <property type="entry name" value="RIBOSOMAL_S9"/>
    <property type="match status" value="1"/>
</dbReference>
<dbReference type="InterPro" id="IPR014721">
    <property type="entry name" value="Ribsml_uS5_D2-typ_fold_subgr"/>
</dbReference>
<dbReference type="VEuPathDB" id="FungiDB:YALI1_B08193g"/>
<dbReference type="PANTHER" id="PTHR21569">
    <property type="entry name" value="RIBOSOMAL PROTEIN S9"/>
    <property type="match status" value="1"/>
</dbReference>
<dbReference type="InterPro" id="IPR023035">
    <property type="entry name" value="Ribosomal_uS9_bac/plastid"/>
</dbReference>
<dbReference type="InterPro" id="IPR020568">
    <property type="entry name" value="Ribosomal_Su5_D2-typ_SF"/>
</dbReference>
<dbReference type="GO" id="GO:0006412">
    <property type="term" value="P:translation"/>
    <property type="evidence" value="ECO:0007669"/>
    <property type="project" value="InterPro"/>
</dbReference>
<feature type="compositionally biased region" description="Basic residues" evidence="7">
    <location>
        <begin position="300"/>
        <end position="319"/>
    </location>
</feature>
<dbReference type="OrthoDB" id="10254627at2759"/>
<dbReference type="OMA" id="WISFNEY"/>
<dbReference type="KEGG" id="yli:2906656"/>
<evidence type="ECO:0000256" key="4">
    <source>
        <dbReference type="ARBA" id="ARBA00039318"/>
    </source>
</evidence>
<evidence type="ECO:0000256" key="7">
    <source>
        <dbReference type="SAM" id="MobiDB-lite"/>
    </source>
</evidence>
<evidence type="ECO:0000256" key="2">
    <source>
        <dbReference type="ARBA" id="ARBA00022980"/>
    </source>
</evidence>
<dbReference type="GO" id="GO:0005763">
    <property type="term" value="C:mitochondrial small ribosomal subunit"/>
    <property type="evidence" value="ECO:0007669"/>
    <property type="project" value="EnsemblFungi"/>
</dbReference>
<dbReference type="Proteomes" id="UP000182444">
    <property type="component" value="Chromosome 1B"/>
</dbReference>
<feature type="region of interest" description="Disordered" evidence="7">
    <location>
        <begin position="296"/>
        <end position="319"/>
    </location>
</feature>
<dbReference type="EMBL" id="CP017554">
    <property type="protein sequence ID" value="AOW01299.1"/>
    <property type="molecule type" value="Genomic_DNA"/>
</dbReference>
<keyword evidence="3 6" id="KW-0687">Ribonucleoprotein</keyword>
<proteinExistence type="inferred from homology"/>
<protein>
    <recommendedName>
        <fullName evidence="4">Small ribosomal subunit protein uS9m</fullName>
    </recommendedName>
    <alternativeName>
        <fullName evidence="5">37S ribosomal protein S9, mitochondrial</fullName>
    </alternativeName>
</protein>
<name>A0A1D8N6S2_YARLL</name>
<evidence type="ECO:0000256" key="5">
    <source>
        <dbReference type="ARBA" id="ARBA00042623"/>
    </source>
</evidence>
<dbReference type="InterPro" id="IPR020574">
    <property type="entry name" value="Ribosomal_uS9_CS"/>
</dbReference>
<dbReference type="VEuPathDB" id="FungiDB:YALI0_B06116g"/>
<accession>A0A1D8N6S2</accession>
<evidence type="ECO:0000256" key="1">
    <source>
        <dbReference type="ARBA" id="ARBA00005251"/>
    </source>
</evidence>
<dbReference type="InterPro" id="IPR000754">
    <property type="entry name" value="Ribosomal_uS9"/>
</dbReference>
<dbReference type="eggNOG" id="KOG1697">
    <property type="taxonomic scope" value="Eukaryota"/>
</dbReference>
<dbReference type="GeneID" id="2906656"/>
<evidence type="ECO:0000256" key="6">
    <source>
        <dbReference type="RuleBase" id="RU003815"/>
    </source>
</evidence>
<dbReference type="NCBIfam" id="NF001099">
    <property type="entry name" value="PRK00132.1"/>
    <property type="match status" value="1"/>
</dbReference>
<reference evidence="8 9" key="1">
    <citation type="journal article" date="2016" name="PLoS ONE">
        <title>Sequence Assembly of Yarrowia lipolytica Strain W29/CLIB89 Shows Transposable Element Diversity.</title>
        <authorList>
            <person name="Magnan C."/>
            <person name="Yu J."/>
            <person name="Chang I."/>
            <person name="Jahn E."/>
            <person name="Kanomata Y."/>
            <person name="Wu J."/>
            <person name="Zeller M."/>
            <person name="Oakes M."/>
            <person name="Baldi P."/>
            <person name="Sandmeyer S."/>
        </authorList>
    </citation>
    <scope>NUCLEOTIDE SEQUENCE [LARGE SCALE GENOMIC DNA]</scope>
    <source>
        <strain evidence="9">CLIB89(W29)</strain>
    </source>
</reference>
<dbReference type="PANTHER" id="PTHR21569:SF1">
    <property type="entry name" value="SMALL RIBOSOMAL SUBUNIT PROTEIN US9M"/>
    <property type="match status" value="1"/>
</dbReference>
<dbReference type="SUPFAM" id="SSF54211">
    <property type="entry name" value="Ribosomal protein S5 domain 2-like"/>
    <property type="match status" value="1"/>
</dbReference>
<evidence type="ECO:0000313" key="8">
    <source>
        <dbReference type="EMBL" id="AOW01299.1"/>
    </source>
</evidence>
<dbReference type="Gene3D" id="3.30.230.10">
    <property type="match status" value="1"/>
</dbReference>
<dbReference type="GO" id="GO:0003723">
    <property type="term" value="F:RNA binding"/>
    <property type="evidence" value="ECO:0007669"/>
    <property type="project" value="TreeGrafter"/>
</dbReference>
<gene>
    <name evidence="8" type="ORF">YALI1_B08193g</name>
</gene>
<evidence type="ECO:0000256" key="3">
    <source>
        <dbReference type="ARBA" id="ARBA00023274"/>
    </source>
</evidence>
<keyword evidence="2 6" id="KW-0689">Ribosomal protein</keyword>
<dbReference type="SMR" id="A0A1D8N6S2"/>
<sequence>MLRLTRSVKNLSLGAVRFQSTQAPRQPKNMFVREAERAERDAQEAQKWRGGKKHLNFGVDMSISETPRGAAENVRVAPATALQYTGRGAHEQTMEVVNRVRRQYEFLPRNREGVSPPNFVTRITYLTMLGSSEPVSGPQHTELTKALADLYYIDNQLKPQVVKDLLRRFSRKIDTDAESGEIETLDEQGRAVTRGRRKTSSARVIVTKAPEGTVGEVRVNGLLLSQYFKELQHRSEVLFPLSVVQSEGKYNVFATVLGGGNSGKAGAISLGIARGIIVHNPLLRKRLSKAGCLTRDARTKERKKPGLRRARAAPTWVKR</sequence>
<dbReference type="GO" id="GO:0003735">
    <property type="term" value="F:structural constituent of ribosome"/>
    <property type="evidence" value="ECO:0007669"/>
    <property type="project" value="EnsemblFungi"/>
</dbReference>
<dbReference type="Pfam" id="PF00380">
    <property type="entry name" value="Ribosomal_S9"/>
    <property type="match status" value="1"/>
</dbReference>
<dbReference type="FunFam" id="3.30.230.10:FF:000001">
    <property type="entry name" value="30S ribosomal protein S9"/>
    <property type="match status" value="1"/>
</dbReference>
<comment type="similarity">
    <text evidence="1 6">Belongs to the universal ribosomal protein uS9 family.</text>
</comment>
<evidence type="ECO:0000313" key="9">
    <source>
        <dbReference type="Proteomes" id="UP000182444"/>
    </source>
</evidence>
<dbReference type="AlphaFoldDB" id="A0A1D8N6S2"/>
<dbReference type="RefSeq" id="XP_500556.1">
    <property type="nucleotide sequence ID" value="XM_500556.3"/>
</dbReference>
<organism evidence="8 9">
    <name type="scientific">Yarrowia lipolytica</name>
    <name type="common">Candida lipolytica</name>
    <dbReference type="NCBI Taxonomy" id="4952"/>
    <lineage>
        <taxon>Eukaryota</taxon>
        <taxon>Fungi</taxon>
        <taxon>Dikarya</taxon>
        <taxon>Ascomycota</taxon>
        <taxon>Saccharomycotina</taxon>
        <taxon>Dipodascomycetes</taxon>
        <taxon>Dipodascales</taxon>
        <taxon>Dipodascales incertae sedis</taxon>
        <taxon>Yarrowia</taxon>
    </lineage>
</organism>